<dbReference type="InterPro" id="IPR036291">
    <property type="entry name" value="NAD(P)-bd_dom_sf"/>
</dbReference>
<evidence type="ECO:0000256" key="1">
    <source>
        <dbReference type="ARBA" id="ARBA00004966"/>
    </source>
</evidence>
<protein>
    <recommendedName>
        <fullName evidence="6">NAD-dependent epimerase/dehydratase domain-containing protein</fullName>
    </recommendedName>
</protein>
<dbReference type="FunFam" id="3.40.50.720:FF:000085">
    <property type="entry name" value="Dihydroflavonol reductase"/>
    <property type="match status" value="1"/>
</dbReference>
<dbReference type="InterPro" id="IPR001509">
    <property type="entry name" value="Epimerase_deHydtase"/>
</dbReference>
<evidence type="ECO:0000256" key="4">
    <source>
        <dbReference type="ARBA" id="ARBA00023241"/>
    </source>
</evidence>
<feature type="domain" description="NAD-dependent epimerase/dehydratase" evidence="6">
    <location>
        <begin position="12"/>
        <end position="251"/>
    </location>
</feature>
<evidence type="ECO:0000259" key="6">
    <source>
        <dbReference type="Pfam" id="PF01370"/>
    </source>
</evidence>
<dbReference type="PANTHER" id="PTHR10366:SF288">
    <property type="entry name" value="ANTHOCYANIDIN REDUCTASE"/>
    <property type="match status" value="1"/>
</dbReference>
<keyword evidence="4" id="KW-0284">Flavonoid biosynthesis</keyword>
<comment type="similarity">
    <text evidence="5">Belongs to the NAD(P)-dependent epimerase/dehydratase family. Dihydroflavonol-4-reductase subfamily.</text>
</comment>
<keyword evidence="8" id="KW-1185">Reference proteome</keyword>
<organism evidence="7 8">
    <name type="scientific">Aristolochia fimbriata</name>
    <name type="common">White veined hardy Dutchman's pipe vine</name>
    <dbReference type="NCBI Taxonomy" id="158543"/>
    <lineage>
        <taxon>Eukaryota</taxon>
        <taxon>Viridiplantae</taxon>
        <taxon>Streptophyta</taxon>
        <taxon>Embryophyta</taxon>
        <taxon>Tracheophyta</taxon>
        <taxon>Spermatophyta</taxon>
        <taxon>Magnoliopsida</taxon>
        <taxon>Magnoliidae</taxon>
        <taxon>Piperales</taxon>
        <taxon>Aristolochiaceae</taxon>
        <taxon>Aristolochia</taxon>
    </lineage>
</organism>
<sequence length="332" mass="35959">MTTAASRGRRACVSGGNGYVASLLVKKLLDRGYIVNATVRDPGNPAKVSHLLDLPGSERLKLFKADLTVEGSFDDPINGCEFVFHAATPIIIDSKDPVNDMINPAVGGTLNVLRSCAKTKTVKRVVLTSSLAAVCRDLEKEEGSVLTEECWSNVEFLFSAKPPNWGASKTLAEKEAWKFAAENQIDLISVAPVRVGGPSLTKEGPNSTALALSLFTGKEFALKSLQLASGSISLVHVDDVCRAHIFVAEKESACGRYICSAAGTTVPELAKFLSNRYPQYKVPTDFGDFPWMPKYPASSEKLIKEGFTFRFGIEEIYDDSVEDFQAKGLLPV</sequence>
<dbReference type="CDD" id="cd08958">
    <property type="entry name" value="FR_SDR_e"/>
    <property type="match status" value="1"/>
</dbReference>
<reference evidence="7 8" key="1">
    <citation type="submission" date="2021-07" db="EMBL/GenBank/DDBJ databases">
        <title>The Aristolochia fimbriata genome: insights into angiosperm evolution, floral development and chemical biosynthesis.</title>
        <authorList>
            <person name="Jiao Y."/>
        </authorList>
    </citation>
    <scope>NUCLEOTIDE SEQUENCE [LARGE SCALE GENOMIC DNA]</scope>
    <source>
        <strain evidence="7">IBCAS-2021</strain>
        <tissue evidence="7">Leaf</tissue>
    </source>
</reference>
<comment type="pathway">
    <text evidence="1">Secondary metabolite biosynthesis; flavonoid biosynthesis.</text>
</comment>
<name>A0AAV7EZK8_ARIFI</name>
<evidence type="ECO:0000313" key="8">
    <source>
        <dbReference type="Proteomes" id="UP000825729"/>
    </source>
</evidence>
<dbReference type="GO" id="GO:0009813">
    <property type="term" value="P:flavonoid biosynthetic process"/>
    <property type="evidence" value="ECO:0007669"/>
    <property type="project" value="UniProtKB-KW"/>
</dbReference>
<gene>
    <name evidence="7" type="ORF">H6P81_007171</name>
</gene>
<dbReference type="Proteomes" id="UP000825729">
    <property type="component" value="Unassembled WGS sequence"/>
</dbReference>
<dbReference type="AlphaFoldDB" id="A0AAV7EZK8"/>
<dbReference type="InterPro" id="IPR050425">
    <property type="entry name" value="NAD(P)_dehydrat-like"/>
</dbReference>
<keyword evidence="3" id="KW-0560">Oxidoreductase</keyword>
<evidence type="ECO:0000256" key="2">
    <source>
        <dbReference type="ARBA" id="ARBA00022857"/>
    </source>
</evidence>
<evidence type="ECO:0000256" key="3">
    <source>
        <dbReference type="ARBA" id="ARBA00023002"/>
    </source>
</evidence>
<proteinExistence type="inferred from homology"/>
<comment type="caution">
    <text evidence="7">The sequence shown here is derived from an EMBL/GenBank/DDBJ whole genome shotgun (WGS) entry which is preliminary data.</text>
</comment>
<dbReference type="PANTHER" id="PTHR10366">
    <property type="entry name" value="NAD DEPENDENT EPIMERASE/DEHYDRATASE"/>
    <property type="match status" value="1"/>
</dbReference>
<dbReference type="GO" id="GO:0016616">
    <property type="term" value="F:oxidoreductase activity, acting on the CH-OH group of donors, NAD or NADP as acceptor"/>
    <property type="evidence" value="ECO:0007669"/>
    <property type="project" value="TreeGrafter"/>
</dbReference>
<accession>A0AAV7EZK8</accession>
<dbReference type="EMBL" id="JAINDJ010000003">
    <property type="protein sequence ID" value="KAG9454267.1"/>
    <property type="molecule type" value="Genomic_DNA"/>
</dbReference>
<keyword evidence="2" id="KW-0521">NADP</keyword>
<evidence type="ECO:0000256" key="5">
    <source>
        <dbReference type="ARBA" id="ARBA00023445"/>
    </source>
</evidence>
<dbReference type="SUPFAM" id="SSF51735">
    <property type="entry name" value="NAD(P)-binding Rossmann-fold domains"/>
    <property type="match status" value="1"/>
</dbReference>
<dbReference type="Pfam" id="PF01370">
    <property type="entry name" value="Epimerase"/>
    <property type="match status" value="1"/>
</dbReference>
<evidence type="ECO:0000313" key="7">
    <source>
        <dbReference type="EMBL" id="KAG9454267.1"/>
    </source>
</evidence>
<dbReference type="Gene3D" id="3.40.50.720">
    <property type="entry name" value="NAD(P)-binding Rossmann-like Domain"/>
    <property type="match status" value="1"/>
</dbReference>